<evidence type="ECO:0000256" key="4">
    <source>
        <dbReference type="ARBA" id="ARBA00022722"/>
    </source>
</evidence>
<reference evidence="12 13" key="1">
    <citation type="journal article" date="2008" name="Nature">
        <title>The Trichoplax genome and the nature of placozoans.</title>
        <authorList>
            <person name="Srivastava M."/>
            <person name="Begovic E."/>
            <person name="Chapman J."/>
            <person name="Putnam N.H."/>
            <person name="Hellsten U."/>
            <person name="Kawashima T."/>
            <person name="Kuo A."/>
            <person name="Mitros T."/>
            <person name="Salamov A."/>
            <person name="Carpenter M.L."/>
            <person name="Signorovitch A.Y."/>
            <person name="Moreno M.A."/>
            <person name="Kamm K."/>
            <person name="Grimwood J."/>
            <person name="Schmutz J."/>
            <person name="Shapiro H."/>
            <person name="Grigoriev I.V."/>
            <person name="Buss L.W."/>
            <person name="Schierwater B."/>
            <person name="Dellaporta S.L."/>
            <person name="Rokhsar D.S."/>
        </authorList>
    </citation>
    <scope>NUCLEOTIDE SEQUENCE [LARGE SCALE GENOMIC DNA]</scope>
    <source>
        <strain evidence="12 13">Grell-BS-1999</strain>
    </source>
</reference>
<evidence type="ECO:0000256" key="9">
    <source>
        <dbReference type="ARBA" id="ARBA00023204"/>
    </source>
</evidence>
<evidence type="ECO:0000256" key="6">
    <source>
        <dbReference type="ARBA" id="ARBA00022763"/>
    </source>
</evidence>
<comment type="subcellular location">
    <subcellularLocation>
        <location evidence="3">Nucleus</location>
        <location evidence="3">PML body</location>
    </subcellularLocation>
</comment>
<dbReference type="CTD" id="6750912"/>
<dbReference type="EMBL" id="DS985242">
    <property type="protein sequence ID" value="EDV28375.1"/>
    <property type="molecule type" value="Genomic_DNA"/>
</dbReference>
<dbReference type="GO" id="GO:0070260">
    <property type="term" value="F:5'-tyrosyl-DNA phosphodiesterase activity"/>
    <property type="evidence" value="ECO:0000318"/>
    <property type="project" value="GO_Central"/>
</dbReference>
<dbReference type="GO" id="GO:0005737">
    <property type="term" value="C:cytoplasm"/>
    <property type="evidence" value="ECO:0000318"/>
    <property type="project" value="GO_Central"/>
</dbReference>
<keyword evidence="10" id="KW-0539">Nucleus</keyword>
<accession>B3RMK0</accession>
<evidence type="ECO:0000256" key="2">
    <source>
        <dbReference type="ARBA" id="ARBA00001946"/>
    </source>
</evidence>
<comment type="cofactor">
    <cofactor evidence="1">
        <name>Mn(2+)</name>
        <dbReference type="ChEBI" id="CHEBI:29035"/>
    </cofactor>
</comment>
<dbReference type="PhylomeDB" id="B3RMK0"/>
<sequence length="213" mass="24949">MSYNLATWNVSQSKGFAQFLHQQDVVVLQEANPASRKEITQAGFKFIVGQRSHCGETHIYVRQGMMAHPFGDEWPHGTACALIDDRWLICGVHWPPFKESKSLRSKCANWVMAKLRNHEYVVVAGDTNMRNDENVSELDDTFLTAGQPADHRFTMDGYENKGWWVDRPFKWKCRYDRVYLRNNEWLLKDFRVDKGNFISDHYCLKVQLQMKQV</sequence>
<comment type="cofactor">
    <cofactor evidence="2">
        <name>Mg(2+)</name>
        <dbReference type="ChEBI" id="CHEBI:18420"/>
    </cofactor>
</comment>
<evidence type="ECO:0000313" key="12">
    <source>
        <dbReference type="EMBL" id="EDV28375.1"/>
    </source>
</evidence>
<dbReference type="Pfam" id="PF03372">
    <property type="entry name" value="Exo_endo_phos"/>
    <property type="match status" value="1"/>
</dbReference>
<dbReference type="GO" id="GO:0004518">
    <property type="term" value="F:nuclease activity"/>
    <property type="evidence" value="ECO:0007669"/>
    <property type="project" value="UniProtKB-KW"/>
</dbReference>
<dbReference type="InterPro" id="IPR005135">
    <property type="entry name" value="Endo/exonuclease/phosphatase"/>
</dbReference>
<keyword evidence="6" id="KW-0227">DNA damage</keyword>
<organism evidence="12 13">
    <name type="scientific">Trichoplax adhaerens</name>
    <name type="common">Trichoplax reptans</name>
    <dbReference type="NCBI Taxonomy" id="10228"/>
    <lineage>
        <taxon>Eukaryota</taxon>
        <taxon>Metazoa</taxon>
        <taxon>Placozoa</taxon>
        <taxon>Uniplacotomia</taxon>
        <taxon>Trichoplacea</taxon>
        <taxon>Trichoplacidae</taxon>
        <taxon>Trichoplax</taxon>
    </lineage>
</organism>
<evidence type="ECO:0000256" key="3">
    <source>
        <dbReference type="ARBA" id="ARBA00004322"/>
    </source>
</evidence>
<dbReference type="KEGG" id="tad:TRIADDRAFT_53975"/>
<evidence type="ECO:0000256" key="10">
    <source>
        <dbReference type="ARBA" id="ARBA00023242"/>
    </source>
</evidence>
<evidence type="ECO:0000256" key="1">
    <source>
        <dbReference type="ARBA" id="ARBA00001936"/>
    </source>
</evidence>
<dbReference type="PANTHER" id="PTHR15822:SF4">
    <property type="entry name" value="TYROSYL-DNA PHOSPHODIESTERASE 2"/>
    <property type="match status" value="1"/>
</dbReference>
<evidence type="ECO:0000256" key="7">
    <source>
        <dbReference type="ARBA" id="ARBA00022801"/>
    </source>
</evidence>
<dbReference type="RefSeq" id="XP_002110209.1">
    <property type="nucleotide sequence ID" value="XM_002110173.1"/>
</dbReference>
<dbReference type="GO" id="GO:0046872">
    <property type="term" value="F:metal ion binding"/>
    <property type="evidence" value="ECO:0007669"/>
    <property type="project" value="UniProtKB-KW"/>
</dbReference>
<keyword evidence="13" id="KW-1185">Reference proteome</keyword>
<dbReference type="GO" id="GO:0003697">
    <property type="term" value="F:single-stranded DNA binding"/>
    <property type="evidence" value="ECO:0000318"/>
    <property type="project" value="GO_Central"/>
</dbReference>
<dbReference type="Gene3D" id="3.60.10.10">
    <property type="entry name" value="Endonuclease/exonuclease/phosphatase"/>
    <property type="match status" value="1"/>
</dbReference>
<feature type="domain" description="Endonuclease/exonuclease/phosphatase" evidence="11">
    <location>
        <begin position="6"/>
        <end position="201"/>
    </location>
</feature>
<evidence type="ECO:0000313" key="13">
    <source>
        <dbReference type="Proteomes" id="UP000009022"/>
    </source>
</evidence>
<dbReference type="InParanoid" id="B3RMK0"/>
<dbReference type="HOGENOM" id="CLU_1295861_0_0_1"/>
<keyword evidence="5" id="KW-0479">Metal-binding</keyword>
<dbReference type="AlphaFoldDB" id="B3RMK0"/>
<dbReference type="InterPro" id="IPR036691">
    <property type="entry name" value="Endo/exonu/phosph_ase_sf"/>
</dbReference>
<keyword evidence="7" id="KW-0378">Hydrolase</keyword>
<dbReference type="SUPFAM" id="SSF56219">
    <property type="entry name" value="DNase I-like"/>
    <property type="match status" value="1"/>
</dbReference>
<dbReference type="OrthoDB" id="9975959at2759"/>
<dbReference type="GO" id="GO:0006302">
    <property type="term" value="P:double-strand break repair"/>
    <property type="evidence" value="ECO:0000318"/>
    <property type="project" value="GO_Central"/>
</dbReference>
<protein>
    <recommendedName>
        <fullName evidence="11">Endonuclease/exonuclease/phosphatase domain-containing protein</fullName>
    </recommendedName>
</protein>
<dbReference type="Proteomes" id="UP000009022">
    <property type="component" value="Unassembled WGS sequence"/>
</dbReference>
<keyword evidence="9" id="KW-0234">DNA repair</keyword>
<proteinExistence type="predicted"/>
<evidence type="ECO:0000256" key="5">
    <source>
        <dbReference type="ARBA" id="ARBA00022723"/>
    </source>
</evidence>
<evidence type="ECO:0000259" key="11">
    <source>
        <dbReference type="Pfam" id="PF03372"/>
    </source>
</evidence>
<dbReference type="STRING" id="10228.B3RMK0"/>
<keyword evidence="4" id="KW-0540">Nuclease</keyword>
<dbReference type="GO" id="GO:0016605">
    <property type="term" value="C:PML body"/>
    <property type="evidence" value="ECO:0000318"/>
    <property type="project" value="GO_Central"/>
</dbReference>
<dbReference type="GeneID" id="6750912"/>
<dbReference type="PANTHER" id="PTHR15822">
    <property type="entry name" value="TRAF AND TNF RECEPTOR-ASSOCIATED PROTEIN"/>
    <property type="match status" value="1"/>
</dbReference>
<keyword evidence="8" id="KW-0460">Magnesium</keyword>
<name>B3RMK0_TRIAD</name>
<evidence type="ECO:0000256" key="8">
    <source>
        <dbReference type="ARBA" id="ARBA00022842"/>
    </source>
</evidence>
<dbReference type="InterPro" id="IPR051547">
    <property type="entry name" value="TDP2-like"/>
</dbReference>
<gene>
    <name evidence="12" type="ORF">TRIADDRAFT_53975</name>
</gene>